<evidence type="ECO:0008006" key="3">
    <source>
        <dbReference type="Google" id="ProtNLM"/>
    </source>
</evidence>
<proteinExistence type="predicted"/>
<accession>A0A9Q3KQ34</accession>
<sequence>MSPAETPQHNGFAKGENQPIWVKTRFILNHSKLPNAYWDESLSTATVLSNFVPTPSRTNKSPFSLWRGLSPWLKNNQTFGFQAIIAFQKGHREWKF</sequence>
<keyword evidence="2" id="KW-1185">Reference proteome</keyword>
<dbReference type="SUPFAM" id="SSF53098">
    <property type="entry name" value="Ribonuclease H-like"/>
    <property type="match status" value="1"/>
</dbReference>
<dbReference type="EMBL" id="AVOT02117117">
    <property type="protein sequence ID" value="MBW0584171.1"/>
    <property type="molecule type" value="Genomic_DNA"/>
</dbReference>
<dbReference type="Proteomes" id="UP000765509">
    <property type="component" value="Unassembled WGS sequence"/>
</dbReference>
<reference evidence="1" key="1">
    <citation type="submission" date="2021-03" db="EMBL/GenBank/DDBJ databases">
        <title>Draft genome sequence of rust myrtle Austropuccinia psidii MF-1, a brazilian biotype.</title>
        <authorList>
            <person name="Quecine M.C."/>
            <person name="Pachon D.M.R."/>
            <person name="Bonatelli M.L."/>
            <person name="Correr F.H."/>
            <person name="Franceschini L.M."/>
            <person name="Leite T.F."/>
            <person name="Margarido G.R.A."/>
            <person name="Almeida C.A."/>
            <person name="Ferrarezi J.A."/>
            <person name="Labate C.A."/>
        </authorList>
    </citation>
    <scope>NUCLEOTIDE SEQUENCE</scope>
    <source>
        <strain evidence="1">MF-1</strain>
    </source>
</reference>
<dbReference type="PANTHER" id="PTHR42648:SF28">
    <property type="entry name" value="TRANSPOSON-ENCODED PROTEIN WITH RIBONUCLEASE H-LIKE AND RETROVIRUS ZINC FINGER-LIKE DOMAINS"/>
    <property type="match status" value="1"/>
</dbReference>
<organism evidence="1 2">
    <name type="scientific">Austropuccinia psidii MF-1</name>
    <dbReference type="NCBI Taxonomy" id="1389203"/>
    <lineage>
        <taxon>Eukaryota</taxon>
        <taxon>Fungi</taxon>
        <taxon>Dikarya</taxon>
        <taxon>Basidiomycota</taxon>
        <taxon>Pucciniomycotina</taxon>
        <taxon>Pucciniomycetes</taxon>
        <taxon>Pucciniales</taxon>
        <taxon>Sphaerophragmiaceae</taxon>
        <taxon>Austropuccinia</taxon>
    </lineage>
</organism>
<gene>
    <name evidence="1" type="ORF">O181_123886</name>
</gene>
<dbReference type="PANTHER" id="PTHR42648">
    <property type="entry name" value="TRANSPOSASE, PUTATIVE-RELATED"/>
    <property type="match status" value="1"/>
</dbReference>
<dbReference type="InterPro" id="IPR036397">
    <property type="entry name" value="RNaseH_sf"/>
</dbReference>
<dbReference type="OrthoDB" id="3243429at2759"/>
<dbReference type="InterPro" id="IPR012337">
    <property type="entry name" value="RNaseH-like_sf"/>
</dbReference>
<dbReference type="Gene3D" id="3.30.420.10">
    <property type="entry name" value="Ribonuclease H-like superfamily/Ribonuclease H"/>
    <property type="match status" value="1"/>
</dbReference>
<name>A0A9Q3KQ34_9BASI</name>
<dbReference type="AlphaFoldDB" id="A0A9Q3KQ34"/>
<evidence type="ECO:0000313" key="1">
    <source>
        <dbReference type="EMBL" id="MBW0584171.1"/>
    </source>
</evidence>
<comment type="caution">
    <text evidence="1">The sequence shown here is derived from an EMBL/GenBank/DDBJ whole genome shotgun (WGS) entry which is preliminary data.</text>
</comment>
<protein>
    <recommendedName>
        <fullName evidence="3">Integrase catalytic domain-containing protein</fullName>
    </recommendedName>
</protein>
<dbReference type="GO" id="GO:0003676">
    <property type="term" value="F:nucleic acid binding"/>
    <property type="evidence" value="ECO:0007669"/>
    <property type="project" value="InterPro"/>
</dbReference>
<dbReference type="InterPro" id="IPR039537">
    <property type="entry name" value="Retrotran_Ty1/copia-like"/>
</dbReference>
<evidence type="ECO:0000313" key="2">
    <source>
        <dbReference type="Proteomes" id="UP000765509"/>
    </source>
</evidence>